<dbReference type="GO" id="GO:0005886">
    <property type="term" value="C:plasma membrane"/>
    <property type="evidence" value="ECO:0007669"/>
    <property type="project" value="TreeGrafter"/>
</dbReference>
<feature type="compositionally biased region" description="Polar residues" evidence="3">
    <location>
        <begin position="583"/>
        <end position="598"/>
    </location>
</feature>
<dbReference type="Gene3D" id="1.20.1250.20">
    <property type="entry name" value="MFS general substrate transporter like domains"/>
    <property type="match status" value="1"/>
</dbReference>
<gene>
    <name evidence="5" type="ORF">ABG768_026180</name>
</gene>
<feature type="transmembrane region" description="Helical" evidence="4">
    <location>
        <begin position="378"/>
        <end position="396"/>
    </location>
</feature>
<dbReference type="GO" id="GO:0008643">
    <property type="term" value="P:carbohydrate transport"/>
    <property type="evidence" value="ECO:0007669"/>
    <property type="project" value="InterPro"/>
</dbReference>
<feature type="transmembrane region" description="Helical" evidence="4">
    <location>
        <begin position="292"/>
        <end position="318"/>
    </location>
</feature>
<feature type="region of interest" description="Disordered" evidence="3">
    <location>
        <begin position="583"/>
        <end position="603"/>
    </location>
</feature>
<protein>
    <submittedName>
        <fullName evidence="5">Uncharacterized protein</fullName>
    </submittedName>
</protein>
<reference evidence="5 6" key="1">
    <citation type="submission" date="2024-05" db="EMBL/GenBank/DDBJ databases">
        <title>A high-quality chromosomal-level genome assembly of Topmouth culter (Culter alburnus).</title>
        <authorList>
            <person name="Zhao H."/>
        </authorList>
    </citation>
    <scope>NUCLEOTIDE SEQUENCE [LARGE SCALE GENOMIC DNA]</scope>
    <source>
        <strain evidence="5">CATC2023</strain>
        <tissue evidence="5">Muscle</tissue>
    </source>
</reference>
<comment type="caution">
    <text evidence="5">The sequence shown here is derived from an EMBL/GenBank/DDBJ whole genome shotgun (WGS) entry which is preliminary data.</text>
</comment>
<dbReference type="PANTHER" id="PTHR11328:SF44">
    <property type="entry name" value="SODIUM-DEPENDENT LYSOPHOSPHATIDYLCHOLINE SYMPORTER 1-B"/>
    <property type="match status" value="1"/>
</dbReference>
<dbReference type="Proteomes" id="UP001479290">
    <property type="component" value="Unassembled WGS sequence"/>
</dbReference>
<dbReference type="Pfam" id="PF13347">
    <property type="entry name" value="MFS_2"/>
    <property type="match status" value="1"/>
</dbReference>
<dbReference type="GO" id="GO:0015293">
    <property type="term" value="F:symporter activity"/>
    <property type="evidence" value="ECO:0007669"/>
    <property type="project" value="InterPro"/>
</dbReference>
<dbReference type="SUPFAM" id="SSF103473">
    <property type="entry name" value="MFS general substrate transporter"/>
    <property type="match status" value="1"/>
</dbReference>
<dbReference type="InterPro" id="IPR039672">
    <property type="entry name" value="MFS_2"/>
</dbReference>
<dbReference type="InterPro" id="IPR036259">
    <property type="entry name" value="MFS_trans_sf"/>
</dbReference>
<evidence type="ECO:0000256" key="1">
    <source>
        <dbReference type="ARBA" id="ARBA00004141"/>
    </source>
</evidence>
<evidence type="ECO:0000313" key="6">
    <source>
        <dbReference type="Proteomes" id="UP001479290"/>
    </source>
</evidence>
<evidence type="ECO:0000313" key="5">
    <source>
        <dbReference type="EMBL" id="KAK9970221.1"/>
    </source>
</evidence>
<accession>A0AAW2A962</accession>
<keyword evidence="4" id="KW-0812">Transmembrane</keyword>
<evidence type="ECO:0000256" key="2">
    <source>
        <dbReference type="ARBA" id="ARBA00008335"/>
    </source>
</evidence>
<feature type="transmembrane region" description="Helical" evidence="4">
    <location>
        <begin position="324"/>
        <end position="342"/>
    </location>
</feature>
<keyword evidence="4" id="KW-1133">Transmembrane helix</keyword>
<feature type="transmembrane region" description="Helical" evidence="4">
    <location>
        <begin position="467"/>
        <end position="487"/>
    </location>
</feature>
<dbReference type="AlphaFoldDB" id="A0AAW2A962"/>
<evidence type="ECO:0000256" key="3">
    <source>
        <dbReference type="SAM" id="MobiDB-lite"/>
    </source>
</evidence>
<feature type="transmembrane region" description="Helical" evidence="4">
    <location>
        <begin position="113"/>
        <end position="134"/>
    </location>
</feature>
<feature type="transmembrane region" description="Helical" evidence="4">
    <location>
        <begin position="190"/>
        <end position="209"/>
    </location>
</feature>
<comment type="subcellular location">
    <subcellularLocation>
        <location evidence="1">Membrane</location>
        <topology evidence="1">Multi-pass membrane protein</topology>
    </subcellularLocation>
</comment>
<feature type="transmembrane region" description="Helical" evidence="4">
    <location>
        <begin position="146"/>
        <end position="169"/>
    </location>
</feature>
<evidence type="ECO:0000256" key="4">
    <source>
        <dbReference type="SAM" id="Phobius"/>
    </source>
</evidence>
<name>A0AAW2A962_CULAL</name>
<sequence length="631" mass="70086">MPTATTQPDKEQSAFTCITDEHGNRKTEEGQETTNKVRLPLSRKLCYAVGGVPYQMTNIAMGFSLQIFLLDVVQMEAFFVSLILFISHAWDAVTDPLVGYLVSRSRWTPIGKLLPWAVLSMPLAILAYIFLWFIPHNAVSSAFRVPWYLTVSCLFETFMSCYSVPYTSLNMFLGGDQQDRDSATAYRMSVEALAMLMAAVIQGQVLWVYNKDRDQACLNVDQVPDLPHSTALHETRSAFMISALVMSALFFVCCMVLFLGVKEQKGPQSDHMHTTYLNALKKLIGHVSYQRLVLGFLFSTLAFQMSLGNFTLFCTHVAGLGAQFQYLVLAILVAATISVPMWQMTLVKLGKKTALFIGLPLLIPALVVLVAMSENFAVYMVMCVLVGASLAALFLLPWSMLPDVVDEFAVQNPSCKGLEPLFYSCSRFCNKLGGGLSAGISTMTLHFTGYKAGACSHADGVILALKLLLAPIPITSLLVGLVFFYLYPINEACQKQIQQNLGHTRSNSATLPNLEEERFPISQQIYEPSQSFIFKSKPRITSHLNANESVSQAKNSTESSPQKHCNTSTDLYESFKSASQFHKSRAYPTSSQQHNSSVKRLESKLSETQATHQLALKFQDIPDDRSKVTWV</sequence>
<dbReference type="CDD" id="cd17392">
    <property type="entry name" value="MFS_MFSD2"/>
    <property type="match status" value="1"/>
</dbReference>
<comment type="similarity">
    <text evidence="2">Belongs to the major facilitator superfamily.</text>
</comment>
<keyword evidence="6" id="KW-1185">Reference proteome</keyword>
<feature type="transmembrane region" description="Helical" evidence="4">
    <location>
        <begin position="354"/>
        <end position="372"/>
    </location>
</feature>
<feature type="transmembrane region" description="Helical" evidence="4">
    <location>
        <begin position="238"/>
        <end position="261"/>
    </location>
</feature>
<dbReference type="PANTHER" id="PTHR11328">
    <property type="entry name" value="MAJOR FACILITATOR SUPERFAMILY DOMAIN-CONTAINING PROTEIN"/>
    <property type="match status" value="1"/>
</dbReference>
<keyword evidence="4" id="KW-0472">Membrane</keyword>
<proteinExistence type="inferred from homology"/>
<organism evidence="5 6">
    <name type="scientific">Culter alburnus</name>
    <name type="common">Topmouth culter</name>
    <dbReference type="NCBI Taxonomy" id="194366"/>
    <lineage>
        <taxon>Eukaryota</taxon>
        <taxon>Metazoa</taxon>
        <taxon>Chordata</taxon>
        <taxon>Craniata</taxon>
        <taxon>Vertebrata</taxon>
        <taxon>Euteleostomi</taxon>
        <taxon>Actinopterygii</taxon>
        <taxon>Neopterygii</taxon>
        <taxon>Teleostei</taxon>
        <taxon>Ostariophysi</taxon>
        <taxon>Cypriniformes</taxon>
        <taxon>Xenocyprididae</taxon>
        <taxon>Xenocypridinae</taxon>
        <taxon>Culter</taxon>
    </lineage>
</organism>
<dbReference type="EMBL" id="JAWDJR010000008">
    <property type="protein sequence ID" value="KAK9970221.1"/>
    <property type="molecule type" value="Genomic_DNA"/>
</dbReference>